<dbReference type="GO" id="GO:0006145">
    <property type="term" value="P:purine nucleobase catabolic process"/>
    <property type="evidence" value="ECO:0007669"/>
    <property type="project" value="TreeGrafter"/>
</dbReference>
<reference evidence="7" key="1">
    <citation type="submission" date="2020-10" db="EMBL/GenBank/DDBJ databases">
        <authorList>
            <person name="Gilroy R."/>
        </authorList>
    </citation>
    <scope>NUCLEOTIDE SEQUENCE</scope>
    <source>
        <strain evidence="7">G3-3990</strain>
    </source>
</reference>
<dbReference type="InterPro" id="IPR050138">
    <property type="entry name" value="DHOase/Allantoinase_Hydrolase"/>
</dbReference>
<protein>
    <submittedName>
        <fullName evidence="7">Dihydroorotase</fullName>
        <ecNumber evidence="7">3.5.2.3</ecNumber>
    </submittedName>
</protein>
<dbReference type="Pfam" id="PF01979">
    <property type="entry name" value="Amidohydro_1"/>
    <property type="match status" value="1"/>
</dbReference>
<gene>
    <name evidence="7" type="ORF">IAA73_01885</name>
</gene>
<dbReference type="PROSITE" id="PS00483">
    <property type="entry name" value="DIHYDROOROTASE_2"/>
    <property type="match status" value="1"/>
</dbReference>
<dbReference type="Proteomes" id="UP000823641">
    <property type="component" value="Unassembled WGS sequence"/>
</dbReference>
<comment type="cofactor">
    <cofactor evidence="1">
        <name>Zn(2+)</name>
        <dbReference type="ChEBI" id="CHEBI:29105"/>
    </cofactor>
</comment>
<dbReference type="SUPFAM" id="SSF51556">
    <property type="entry name" value="Metallo-dependent hydrolases"/>
    <property type="match status" value="1"/>
</dbReference>
<dbReference type="GO" id="GO:0004038">
    <property type="term" value="F:allantoinase activity"/>
    <property type="evidence" value="ECO:0007669"/>
    <property type="project" value="TreeGrafter"/>
</dbReference>
<evidence type="ECO:0000256" key="3">
    <source>
        <dbReference type="ARBA" id="ARBA00010286"/>
    </source>
</evidence>
<keyword evidence="5 7" id="KW-0378">Hydrolase</keyword>
<comment type="caution">
    <text evidence="7">The sequence shown here is derived from an EMBL/GenBank/DDBJ whole genome shotgun (WGS) entry which is preliminary data.</text>
</comment>
<dbReference type="InterPro" id="IPR002195">
    <property type="entry name" value="Dihydroorotase_CS"/>
</dbReference>
<dbReference type="GO" id="GO:0046872">
    <property type="term" value="F:metal ion binding"/>
    <property type="evidence" value="ECO:0007669"/>
    <property type="project" value="UniProtKB-KW"/>
</dbReference>
<accession>A0A9D9HRT4</accession>
<dbReference type="CDD" id="cd01318">
    <property type="entry name" value="DHOase_IIb"/>
    <property type="match status" value="1"/>
</dbReference>
<dbReference type="EMBL" id="JADIMG010000019">
    <property type="protein sequence ID" value="MBO8459074.1"/>
    <property type="molecule type" value="Genomic_DNA"/>
</dbReference>
<organism evidence="7 8">
    <name type="scientific">Candidatus Gallipaludibacter merdavium</name>
    <dbReference type="NCBI Taxonomy" id="2840839"/>
    <lineage>
        <taxon>Bacteria</taxon>
        <taxon>Pseudomonadati</taxon>
        <taxon>Bacteroidota</taxon>
        <taxon>Bacteroidia</taxon>
        <taxon>Bacteroidales</taxon>
        <taxon>Candidatus Gallipaludibacter</taxon>
    </lineage>
</organism>
<evidence type="ECO:0000313" key="8">
    <source>
        <dbReference type="Proteomes" id="UP000823641"/>
    </source>
</evidence>
<dbReference type="GO" id="GO:0004151">
    <property type="term" value="F:dihydroorotase activity"/>
    <property type="evidence" value="ECO:0007669"/>
    <property type="project" value="UniProtKB-EC"/>
</dbReference>
<dbReference type="AlphaFoldDB" id="A0A9D9HRT4"/>
<dbReference type="Gene3D" id="3.20.20.140">
    <property type="entry name" value="Metal-dependent hydrolases"/>
    <property type="match status" value="1"/>
</dbReference>
<keyword evidence="4" id="KW-0479">Metal-binding</keyword>
<feature type="domain" description="Amidohydrolase-related" evidence="6">
    <location>
        <begin position="53"/>
        <end position="425"/>
    </location>
</feature>
<reference evidence="7" key="2">
    <citation type="journal article" date="2021" name="PeerJ">
        <title>Extensive microbial diversity within the chicken gut microbiome revealed by metagenomics and culture.</title>
        <authorList>
            <person name="Gilroy R."/>
            <person name="Ravi A."/>
            <person name="Getino M."/>
            <person name="Pursley I."/>
            <person name="Horton D.L."/>
            <person name="Alikhan N.F."/>
            <person name="Baker D."/>
            <person name="Gharbi K."/>
            <person name="Hall N."/>
            <person name="Watson M."/>
            <person name="Adriaenssens E.M."/>
            <person name="Foster-Nyarko E."/>
            <person name="Jarju S."/>
            <person name="Secka A."/>
            <person name="Antonio M."/>
            <person name="Oren A."/>
            <person name="Chaudhuri R.R."/>
            <person name="La Ragione R."/>
            <person name="Hildebrand F."/>
            <person name="Pallen M.J."/>
        </authorList>
    </citation>
    <scope>NUCLEOTIDE SEQUENCE</scope>
    <source>
        <strain evidence="7">G3-3990</strain>
    </source>
</reference>
<comment type="function">
    <text evidence="2">Catalyzes the reversible cyclization of carbamoyl aspartate to dihydroorotate.</text>
</comment>
<dbReference type="PANTHER" id="PTHR43668">
    <property type="entry name" value="ALLANTOINASE"/>
    <property type="match status" value="1"/>
</dbReference>
<dbReference type="NCBIfam" id="TIGR00857">
    <property type="entry name" value="pyrC_multi"/>
    <property type="match status" value="1"/>
</dbReference>
<dbReference type="InterPro" id="IPR032466">
    <property type="entry name" value="Metal_Hydrolase"/>
</dbReference>
<evidence type="ECO:0000256" key="5">
    <source>
        <dbReference type="ARBA" id="ARBA00022801"/>
    </source>
</evidence>
<comment type="similarity">
    <text evidence="3">Belongs to the metallo-dependent hydrolases superfamily. DHOase family. Class I DHOase subfamily.</text>
</comment>
<dbReference type="EC" id="3.5.2.3" evidence="7"/>
<evidence type="ECO:0000256" key="1">
    <source>
        <dbReference type="ARBA" id="ARBA00001947"/>
    </source>
</evidence>
<sequence>MLVYNAYIINDGHIYLGWLRTDGPLIAAMGEGEPSPELLKQENGSVVDAEGQYLLPGAIDAHVHFREPGLTHKASIYSESRAAIAGGVTSFMDMPNTKPLTTDRQTWQEKCDIAKRTAYANYAFYIGATNTNLEELKALDPTRVCGVKLFMGSSTGNMLVNDSLALERLFEEVKIPIAVHCEDEQTIQENIQRYRSEYGDDVPMRMHPLIRSREACLKSTERAVALALKYNAQLHVLHVTTKEEVELFKSLRGNSHIAAETCPHYLYFTDEDYSVYGSKIKCNPAIKTKEDRDALIQALKDGVINTIGTDHAPHLLEEKAGTYFKAVSGFPSIQHALPLMFDIAQQHEISLATIVRLMSHAPADIYRIEGRGYLKPGYYADFVLIGNTANRITRESLLYKCHWSPLEGYTMKHQVILTVLNGNIVYKDGKTNDIKAAMPLTFCR</sequence>
<dbReference type="InterPro" id="IPR011059">
    <property type="entry name" value="Metal-dep_hydrolase_composite"/>
</dbReference>
<dbReference type="PROSITE" id="PS00482">
    <property type="entry name" value="DIHYDROOROTASE_1"/>
    <property type="match status" value="1"/>
</dbReference>
<dbReference type="NCBIfam" id="NF006688">
    <property type="entry name" value="PRK09236.1"/>
    <property type="match status" value="1"/>
</dbReference>
<evidence type="ECO:0000313" key="7">
    <source>
        <dbReference type="EMBL" id="MBO8459074.1"/>
    </source>
</evidence>
<dbReference type="InterPro" id="IPR006680">
    <property type="entry name" value="Amidohydro-rel"/>
</dbReference>
<evidence type="ECO:0000256" key="2">
    <source>
        <dbReference type="ARBA" id="ARBA00002368"/>
    </source>
</evidence>
<evidence type="ECO:0000259" key="6">
    <source>
        <dbReference type="Pfam" id="PF01979"/>
    </source>
</evidence>
<dbReference type="GO" id="GO:0005737">
    <property type="term" value="C:cytoplasm"/>
    <property type="evidence" value="ECO:0007669"/>
    <property type="project" value="TreeGrafter"/>
</dbReference>
<evidence type="ECO:0000256" key="4">
    <source>
        <dbReference type="ARBA" id="ARBA00022723"/>
    </source>
</evidence>
<dbReference type="SUPFAM" id="SSF51338">
    <property type="entry name" value="Composite domain of metallo-dependent hydrolases"/>
    <property type="match status" value="1"/>
</dbReference>
<dbReference type="PANTHER" id="PTHR43668:SF4">
    <property type="entry name" value="ALLANTOINASE"/>
    <property type="match status" value="1"/>
</dbReference>
<dbReference type="Gene3D" id="2.30.40.10">
    <property type="entry name" value="Urease, subunit C, domain 1"/>
    <property type="match status" value="1"/>
</dbReference>
<proteinExistence type="inferred from homology"/>
<name>A0A9D9HRT4_9BACT</name>